<organism evidence="7 8">
    <name type="scientific">Tichowtungia aerotolerans</name>
    <dbReference type="NCBI Taxonomy" id="2697043"/>
    <lineage>
        <taxon>Bacteria</taxon>
        <taxon>Pseudomonadati</taxon>
        <taxon>Kiritimatiellota</taxon>
        <taxon>Tichowtungiia</taxon>
        <taxon>Tichowtungiales</taxon>
        <taxon>Tichowtungiaceae</taxon>
        <taxon>Tichowtungia</taxon>
    </lineage>
</organism>
<dbReference type="Gene3D" id="3.40.720.10">
    <property type="entry name" value="Alkaline Phosphatase, subunit A"/>
    <property type="match status" value="1"/>
</dbReference>
<reference evidence="7 8" key="1">
    <citation type="submission" date="2020-01" db="EMBL/GenBank/DDBJ databases">
        <title>Ponticoccus aerotolerans gen. nov., sp. nov., an anaerobic bacterium and proposal of Ponticoccusceae fam. nov., Ponticoccusles ord. nov. and Ponticoccuse classis nov. in the phylum Kiritimatiellaeota.</title>
        <authorList>
            <person name="Zhou L.Y."/>
            <person name="Du Z.J."/>
        </authorList>
    </citation>
    <scope>NUCLEOTIDE SEQUENCE [LARGE SCALE GENOMIC DNA]</scope>
    <source>
        <strain evidence="7 8">S-5007</strain>
    </source>
</reference>
<name>A0A6P1MA52_9BACT</name>
<dbReference type="CDD" id="cd16146">
    <property type="entry name" value="ARS_like"/>
    <property type="match status" value="1"/>
</dbReference>
<dbReference type="InterPro" id="IPR000917">
    <property type="entry name" value="Sulfatase_N"/>
</dbReference>
<proteinExistence type="inferred from homology"/>
<keyword evidence="2" id="KW-0479">Metal-binding</keyword>
<dbReference type="InterPro" id="IPR017850">
    <property type="entry name" value="Alkaline_phosphatase_core_sf"/>
</dbReference>
<comment type="similarity">
    <text evidence="1">Belongs to the sulfatase family.</text>
</comment>
<dbReference type="GO" id="GO:0016740">
    <property type="term" value="F:transferase activity"/>
    <property type="evidence" value="ECO:0007669"/>
    <property type="project" value="UniProtKB-KW"/>
</dbReference>
<dbReference type="Gene3D" id="3.30.1120.10">
    <property type="match status" value="1"/>
</dbReference>
<dbReference type="PROSITE" id="PS00523">
    <property type="entry name" value="SULFATASE_1"/>
    <property type="match status" value="1"/>
</dbReference>
<evidence type="ECO:0000313" key="8">
    <source>
        <dbReference type="Proteomes" id="UP000464954"/>
    </source>
</evidence>
<protein>
    <submittedName>
        <fullName evidence="7">Sulfatase-like hydrolase/transferase</fullName>
    </submittedName>
</protein>
<dbReference type="RefSeq" id="WP_160626039.1">
    <property type="nucleotide sequence ID" value="NZ_CP047593.1"/>
</dbReference>
<dbReference type="Proteomes" id="UP000464954">
    <property type="component" value="Chromosome"/>
</dbReference>
<dbReference type="AlphaFoldDB" id="A0A6P1MA52"/>
<feature type="chain" id="PRO_5027100610" evidence="5">
    <location>
        <begin position="23"/>
        <end position="587"/>
    </location>
</feature>
<dbReference type="EMBL" id="CP047593">
    <property type="protein sequence ID" value="QHI68005.1"/>
    <property type="molecule type" value="Genomic_DNA"/>
</dbReference>
<evidence type="ECO:0000256" key="3">
    <source>
        <dbReference type="ARBA" id="ARBA00022801"/>
    </source>
</evidence>
<feature type="domain" description="Sulfatase N-terminal" evidence="6">
    <location>
        <begin position="31"/>
        <end position="337"/>
    </location>
</feature>
<feature type="signal peptide" evidence="5">
    <location>
        <begin position="1"/>
        <end position="22"/>
    </location>
</feature>
<sequence length="587" mass="65907">MKHTTWITGTLLAASASLANTAAVPGENAKPNIILILNDDIGYGDLACYGNPVADTPNLDRLNQRSISFSNYHASPMCTPTRSALLTGKDPIRTGGDFVCMGRSLTRTDIPMASQFFKTANYRTAIFGKWHLGNNIPFRPQDRGFDEVLTFLGSHIASAPDYWENDYWNPKLLHNGEWKQYRGFCTDIWFDESMKWIESHSDQPFFLYLPLNAAHGPYWSPQDLKKKYEQRGLQGAEAGFYGLIDNVDQNIGRLLRFLNEKQLDQNTILVFTSDNGTAFGDKVFNAGMRGKKRSLYEGGHRVPLFIHWPGNLSESREISEPVQTQDLLPTLLDLADIPLPGAEFDGISFAEQIRPGSTADFPERKLVVQYGNDSKTGGHRKYDGTVIWNQWRLVKNNELYNLETDPGQQTNVIDQYPETARALREHYEAWWDTVSPFKYSRIHIGSPEEPVSTLSSKDWAYGYCDDPGNLRRGTNATGVWHLDVQTAGTYSIKLHRWPPESDLSITAGAPKFIGKYGWFEKGAALPIAGAKINIGGQTLTVPVKPDDQSADFTVELDAGETELATWFLLENGKPRCSAFYAQLKRIQ</sequence>
<keyword evidence="3 7" id="KW-0378">Hydrolase</keyword>
<keyword evidence="7" id="KW-0808">Transferase</keyword>
<evidence type="ECO:0000256" key="1">
    <source>
        <dbReference type="ARBA" id="ARBA00008779"/>
    </source>
</evidence>
<dbReference type="Pfam" id="PF00884">
    <property type="entry name" value="Sulfatase"/>
    <property type="match status" value="1"/>
</dbReference>
<gene>
    <name evidence="7" type="ORF">GT409_00585</name>
</gene>
<dbReference type="SUPFAM" id="SSF53649">
    <property type="entry name" value="Alkaline phosphatase-like"/>
    <property type="match status" value="1"/>
</dbReference>
<evidence type="ECO:0000256" key="5">
    <source>
        <dbReference type="SAM" id="SignalP"/>
    </source>
</evidence>
<evidence type="ECO:0000256" key="4">
    <source>
        <dbReference type="ARBA" id="ARBA00022837"/>
    </source>
</evidence>
<dbReference type="PANTHER" id="PTHR42693:SF53">
    <property type="entry name" value="ENDO-4-O-SULFATASE"/>
    <property type="match status" value="1"/>
</dbReference>
<accession>A0A6P1MA52</accession>
<keyword evidence="8" id="KW-1185">Reference proteome</keyword>
<dbReference type="InterPro" id="IPR050738">
    <property type="entry name" value="Sulfatase"/>
</dbReference>
<evidence type="ECO:0000313" key="7">
    <source>
        <dbReference type="EMBL" id="QHI68005.1"/>
    </source>
</evidence>
<dbReference type="GO" id="GO:0046872">
    <property type="term" value="F:metal ion binding"/>
    <property type="evidence" value="ECO:0007669"/>
    <property type="project" value="UniProtKB-KW"/>
</dbReference>
<evidence type="ECO:0000256" key="2">
    <source>
        <dbReference type="ARBA" id="ARBA00022723"/>
    </source>
</evidence>
<keyword evidence="5" id="KW-0732">Signal</keyword>
<dbReference type="PANTHER" id="PTHR42693">
    <property type="entry name" value="ARYLSULFATASE FAMILY MEMBER"/>
    <property type="match status" value="1"/>
</dbReference>
<dbReference type="InterPro" id="IPR024607">
    <property type="entry name" value="Sulfatase_CS"/>
</dbReference>
<dbReference type="KEGG" id="taer:GT409_00585"/>
<evidence type="ECO:0000259" key="6">
    <source>
        <dbReference type="Pfam" id="PF00884"/>
    </source>
</evidence>
<keyword evidence="4" id="KW-0106">Calcium</keyword>
<dbReference type="GO" id="GO:0004065">
    <property type="term" value="F:arylsulfatase activity"/>
    <property type="evidence" value="ECO:0007669"/>
    <property type="project" value="TreeGrafter"/>
</dbReference>